<evidence type="ECO:0000256" key="1">
    <source>
        <dbReference type="SAM" id="Phobius"/>
    </source>
</evidence>
<feature type="transmembrane region" description="Helical" evidence="1">
    <location>
        <begin position="152"/>
        <end position="172"/>
    </location>
</feature>
<dbReference type="Pfam" id="PF03729">
    <property type="entry name" value="DUF308"/>
    <property type="match status" value="2"/>
</dbReference>
<proteinExistence type="predicted"/>
<feature type="transmembrane region" description="Helical" evidence="1">
    <location>
        <begin position="44"/>
        <end position="63"/>
    </location>
</feature>
<keyword evidence="1" id="KW-0472">Membrane</keyword>
<dbReference type="GO" id="GO:0005886">
    <property type="term" value="C:plasma membrane"/>
    <property type="evidence" value="ECO:0007669"/>
    <property type="project" value="TreeGrafter"/>
</dbReference>
<gene>
    <name evidence="2" type="ORF">MNB_SV-5-161</name>
</gene>
<dbReference type="PANTHER" id="PTHR34989">
    <property type="entry name" value="PROTEIN HDED"/>
    <property type="match status" value="1"/>
</dbReference>
<dbReference type="EMBL" id="FPKX01000020">
    <property type="protein sequence ID" value="SFZ97790.1"/>
    <property type="molecule type" value="Genomic_DNA"/>
</dbReference>
<feature type="transmembrane region" description="Helical" evidence="1">
    <location>
        <begin position="70"/>
        <end position="88"/>
    </location>
</feature>
<protein>
    <recommendedName>
        <fullName evidence="3">Bll4390 protein</fullName>
    </recommendedName>
</protein>
<keyword evidence="1" id="KW-1133">Transmembrane helix</keyword>
<dbReference type="InterPro" id="IPR005325">
    <property type="entry name" value="DUF308_memb"/>
</dbReference>
<dbReference type="InterPro" id="IPR052712">
    <property type="entry name" value="Acid_resist_chaperone_HdeD"/>
</dbReference>
<evidence type="ECO:0008006" key="3">
    <source>
        <dbReference type="Google" id="ProtNLM"/>
    </source>
</evidence>
<evidence type="ECO:0000313" key="2">
    <source>
        <dbReference type="EMBL" id="SFZ97790.1"/>
    </source>
</evidence>
<dbReference type="AlphaFoldDB" id="A0A1W1ECN6"/>
<accession>A0A1W1ECN6</accession>
<sequence length="184" mass="20372">MWKNPKELLLVNKYKKQAKIAGILFMVLGLVGIIYPAVTSFAVVILVSWLMLIAGMFAGYFTYITDRNDWSGWLKSIILIGVALYMLLSPLGGIATLGLLFSIYFFMDAFSGFMLSSSLYPRKGWGLWAINAVLSLLIAIIFVVNWPFSSMYLVGLLVGFSLFFDGIALLVAGNALDEITKDEV</sequence>
<feature type="transmembrane region" description="Helical" evidence="1">
    <location>
        <begin position="20"/>
        <end position="38"/>
    </location>
</feature>
<dbReference type="PANTHER" id="PTHR34989:SF1">
    <property type="entry name" value="PROTEIN HDED"/>
    <property type="match status" value="1"/>
</dbReference>
<keyword evidence="1" id="KW-0812">Transmembrane</keyword>
<organism evidence="2">
    <name type="scientific">hydrothermal vent metagenome</name>
    <dbReference type="NCBI Taxonomy" id="652676"/>
    <lineage>
        <taxon>unclassified sequences</taxon>
        <taxon>metagenomes</taxon>
        <taxon>ecological metagenomes</taxon>
    </lineage>
</organism>
<reference evidence="2" key="1">
    <citation type="submission" date="2016-10" db="EMBL/GenBank/DDBJ databases">
        <authorList>
            <person name="de Groot N.N."/>
        </authorList>
    </citation>
    <scope>NUCLEOTIDE SEQUENCE</scope>
</reference>
<name>A0A1W1ECN6_9ZZZZ</name>
<feature type="transmembrane region" description="Helical" evidence="1">
    <location>
        <begin position="127"/>
        <end position="146"/>
    </location>
</feature>